<evidence type="ECO:0000313" key="6">
    <source>
        <dbReference type="Proteomes" id="UP000276215"/>
    </source>
</evidence>
<name>A0A3N4JGP4_9PEZI</name>
<sequence>MLAIKRDIIDKASEWIYTSGPYLPLKCQLGEGPFYEEGTGELRFVDIIKKEIHSVNLKEGPSSHKVTKLEHSVGENISLLRKLGFAIFNKATGELKYIKKVYDNAEKAERFNNAAVDTKGRFWTGAMNDPHVGEPQQEGCVFRLDPDLTHHRMIENVSIPNGMGWSPDDKTMYFTDSPTRNIVAYDYDSETGSVSNKRTLFTVEEEGVVPDGCTIDTEGFLWIALHEGSRVIRIPPEGKILGKITCPIFGGLDLNELFTTAGVGEEEPKPEGSVDNGAVFRIRTSSKGLPANKFILSAKP</sequence>
<reference evidence="5 6" key="1">
    <citation type="journal article" date="2018" name="Nat. Ecol. Evol.">
        <title>Pezizomycetes genomes reveal the molecular basis of ectomycorrhizal truffle lifestyle.</title>
        <authorList>
            <person name="Murat C."/>
            <person name="Payen T."/>
            <person name="Noel B."/>
            <person name="Kuo A."/>
            <person name="Morin E."/>
            <person name="Chen J."/>
            <person name="Kohler A."/>
            <person name="Krizsan K."/>
            <person name="Balestrini R."/>
            <person name="Da Silva C."/>
            <person name="Montanini B."/>
            <person name="Hainaut M."/>
            <person name="Levati E."/>
            <person name="Barry K.W."/>
            <person name="Belfiori B."/>
            <person name="Cichocki N."/>
            <person name="Clum A."/>
            <person name="Dockter R.B."/>
            <person name="Fauchery L."/>
            <person name="Guy J."/>
            <person name="Iotti M."/>
            <person name="Le Tacon F."/>
            <person name="Lindquist E.A."/>
            <person name="Lipzen A."/>
            <person name="Malagnac F."/>
            <person name="Mello A."/>
            <person name="Molinier V."/>
            <person name="Miyauchi S."/>
            <person name="Poulain J."/>
            <person name="Riccioni C."/>
            <person name="Rubini A."/>
            <person name="Sitrit Y."/>
            <person name="Splivallo R."/>
            <person name="Traeger S."/>
            <person name="Wang M."/>
            <person name="Zifcakova L."/>
            <person name="Wipf D."/>
            <person name="Zambonelli A."/>
            <person name="Paolocci F."/>
            <person name="Nowrousian M."/>
            <person name="Ottonello S."/>
            <person name="Baldrian P."/>
            <person name="Spatafora J.W."/>
            <person name="Henrissat B."/>
            <person name="Nagy L.G."/>
            <person name="Aury J.M."/>
            <person name="Wincker P."/>
            <person name="Grigoriev I.V."/>
            <person name="Bonfante P."/>
            <person name="Martin F.M."/>
        </authorList>
    </citation>
    <scope>NUCLEOTIDE SEQUENCE [LARGE SCALE GENOMIC DNA]</scope>
    <source>
        <strain evidence="5 6">120613-1</strain>
    </source>
</reference>
<keyword evidence="3" id="KW-0479">Metal-binding</keyword>
<feature type="domain" description="SMP-30/Gluconolactonase/LRE-like region" evidence="4">
    <location>
        <begin position="29"/>
        <end position="261"/>
    </location>
</feature>
<dbReference type="STRING" id="1336337.A0A3N4JGP4"/>
<proteinExistence type="inferred from homology"/>
<keyword evidence="3" id="KW-0862">Zinc</keyword>
<keyword evidence="6" id="KW-1185">Reference proteome</keyword>
<dbReference type="InterPro" id="IPR013658">
    <property type="entry name" value="SGL"/>
</dbReference>
<dbReference type="Pfam" id="PF08450">
    <property type="entry name" value="SGL"/>
    <property type="match status" value="1"/>
</dbReference>
<dbReference type="PRINTS" id="PR01790">
    <property type="entry name" value="SMP30FAMILY"/>
</dbReference>
<comment type="cofactor">
    <cofactor evidence="3">
        <name>Zn(2+)</name>
        <dbReference type="ChEBI" id="CHEBI:29105"/>
    </cofactor>
    <text evidence="3">Binds 1 divalent metal cation per subunit.</text>
</comment>
<dbReference type="InterPro" id="IPR011042">
    <property type="entry name" value="6-blade_b-propeller_TolB-like"/>
</dbReference>
<dbReference type="AlphaFoldDB" id="A0A3N4JGP4"/>
<evidence type="ECO:0000313" key="5">
    <source>
        <dbReference type="EMBL" id="RPA97393.1"/>
    </source>
</evidence>
<dbReference type="EMBL" id="ML120405">
    <property type="protein sequence ID" value="RPA97393.1"/>
    <property type="molecule type" value="Genomic_DNA"/>
</dbReference>
<evidence type="ECO:0000256" key="1">
    <source>
        <dbReference type="ARBA" id="ARBA00008853"/>
    </source>
</evidence>
<accession>A0A3N4JGP4</accession>
<evidence type="ECO:0000256" key="3">
    <source>
        <dbReference type="PIRSR" id="PIRSR605511-2"/>
    </source>
</evidence>
<dbReference type="OrthoDB" id="423498at2759"/>
<feature type="binding site" evidence="3">
    <location>
        <position position="31"/>
    </location>
    <ligand>
        <name>a divalent metal cation</name>
        <dbReference type="ChEBI" id="CHEBI:60240"/>
    </ligand>
</feature>
<dbReference type="SUPFAM" id="SSF63829">
    <property type="entry name" value="Calcium-dependent phosphotriesterase"/>
    <property type="match status" value="1"/>
</dbReference>
<dbReference type="GO" id="GO:0005509">
    <property type="term" value="F:calcium ion binding"/>
    <property type="evidence" value="ECO:0007669"/>
    <property type="project" value="TreeGrafter"/>
</dbReference>
<feature type="binding site" evidence="3">
    <location>
        <position position="161"/>
    </location>
    <ligand>
        <name>a divalent metal cation</name>
        <dbReference type="ChEBI" id="CHEBI:60240"/>
    </ligand>
</feature>
<dbReference type="InterPro" id="IPR005511">
    <property type="entry name" value="SMP-30"/>
</dbReference>
<dbReference type="Proteomes" id="UP000276215">
    <property type="component" value="Unassembled WGS sequence"/>
</dbReference>
<gene>
    <name evidence="5" type="ORF">L873DRAFT_1836438</name>
</gene>
<protein>
    <submittedName>
        <fullName evidence="5">Regucalcin like protein</fullName>
    </submittedName>
</protein>
<comment type="similarity">
    <text evidence="1">Belongs to the SMP-30/CGR1 family.</text>
</comment>
<feature type="active site" description="Proton donor/acceptor" evidence="2">
    <location>
        <position position="211"/>
    </location>
</feature>
<dbReference type="Gene3D" id="2.120.10.30">
    <property type="entry name" value="TolB, C-terminal domain"/>
    <property type="match status" value="1"/>
</dbReference>
<evidence type="ECO:0000259" key="4">
    <source>
        <dbReference type="Pfam" id="PF08450"/>
    </source>
</evidence>
<feature type="binding site" evidence="3">
    <location>
        <position position="112"/>
    </location>
    <ligand>
        <name>substrate</name>
    </ligand>
</feature>
<feature type="binding site" evidence="3">
    <location>
        <position position="211"/>
    </location>
    <ligand>
        <name>a divalent metal cation</name>
        <dbReference type="ChEBI" id="CHEBI:60240"/>
    </ligand>
</feature>
<dbReference type="PANTHER" id="PTHR10907:SF47">
    <property type="entry name" value="REGUCALCIN"/>
    <property type="match status" value="1"/>
</dbReference>
<organism evidence="5 6">
    <name type="scientific">Choiromyces venosus 120613-1</name>
    <dbReference type="NCBI Taxonomy" id="1336337"/>
    <lineage>
        <taxon>Eukaryota</taxon>
        <taxon>Fungi</taxon>
        <taxon>Dikarya</taxon>
        <taxon>Ascomycota</taxon>
        <taxon>Pezizomycotina</taxon>
        <taxon>Pezizomycetes</taxon>
        <taxon>Pezizales</taxon>
        <taxon>Tuberaceae</taxon>
        <taxon>Choiromyces</taxon>
    </lineage>
</organism>
<dbReference type="GO" id="GO:0004341">
    <property type="term" value="F:gluconolactonase activity"/>
    <property type="evidence" value="ECO:0007669"/>
    <property type="project" value="TreeGrafter"/>
</dbReference>
<feature type="binding site" evidence="3">
    <location>
        <position position="110"/>
    </location>
    <ligand>
        <name>substrate</name>
    </ligand>
</feature>
<evidence type="ECO:0000256" key="2">
    <source>
        <dbReference type="PIRSR" id="PIRSR605511-1"/>
    </source>
</evidence>
<dbReference type="PANTHER" id="PTHR10907">
    <property type="entry name" value="REGUCALCIN"/>
    <property type="match status" value="1"/>
</dbReference>